<organism evidence="2 3">
    <name type="scientific">Amphimedon queenslandica</name>
    <name type="common">Sponge</name>
    <dbReference type="NCBI Taxonomy" id="400682"/>
    <lineage>
        <taxon>Eukaryota</taxon>
        <taxon>Metazoa</taxon>
        <taxon>Porifera</taxon>
        <taxon>Demospongiae</taxon>
        <taxon>Heteroscleromorpha</taxon>
        <taxon>Haplosclerida</taxon>
        <taxon>Niphatidae</taxon>
        <taxon>Amphimedon</taxon>
    </lineage>
</organism>
<keyword evidence="3" id="KW-1185">Reference proteome</keyword>
<sequence>MSFFNVTQLGPQNPIKVLKTANENATGTKEETPPSTNRATPPHQHARPEDTFQIPSLNSMYNPNASSLPYKGSHKLFSEKRMKHQRHPKGPTDIYMYPMTTSQQYGWWMKYDAGDWPKGEKHVHVNSEMTRFVDEMSATNKDFSLF</sequence>
<reference evidence="3" key="1">
    <citation type="journal article" date="2010" name="Nature">
        <title>The Amphimedon queenslandica genome and the evolution of animal complexity.</title>
        <authorList>
            <person name="Srivastava M."/>
            <person name="Simakov O."/>
            <person name="Chapman J."/>
            <person name="Fahey B."/>
            <person name="Gauthier M.E."/>
            <person name="Mitros T."/>
            <person name="Richards G.S."/>
            <person name="Conaco C."/>
            <person name="Dacre M."/>
            <person name="Hellsten U."/>
            <person name="Larroux C."/>
            <person name="Putnam N.H."/>
            <person name="Stanke M."/>
            <person name="Adamska M."/>
            <person name="Darling A."/>
            <person name="Degnan S.M."/>
            <person name="Oakley T.H."/>
            <person name="Plachetzki D.C."/>
            <person name="Zhai Y."/>
            <person name="Adamski M."/>
            <person name="Calcino A."/>
            <person name="Cummins S.F."/>
            <person name="Goodstein D.M."/>
            <person name="Harris C."/>
            <person name="Jackson D.J."/>
            <person name="Leys S.P."/>
            <person name="Shu S."/>
            <person name="Woodcroft B.J."/>
            <person name="Vervoort M."/>
            <person name="Kosik K.S."/>
            <person name="Manning G."/>
            <person name="Degnan B.M."/>
            <person name="Rokhsar D.S."/>
        </authorList>
    </citation>
    <scope>NUCLEOTIDE SEQUENCE [LARGE SCALE GENOMIC DNA]</scope>
</reference>
<reference evidence="2" key="2">
    <citation type="submission" date="2024-06" db="UniProtKB">
        <authorList>
            <consortium name="EnsemblMetazoa"/>
        </authorList>
    </citation>
    <scope>IDENTIFICATION</scope>
</reference>
<feature type="region of interest" description="Disordered" evidence="1">
    <location>
        <begin position="25"/>
        <end position="50"/>
    </location>
</feature>
<accession>A0AAN0JSY7</accession>
<feature type="compositionally biased region" description="Polar residues" evidence="1">
    <location>
        <begin position="25"/>
        <end position="39"/>
    </location>
</feature>
<name>A0AAN0JSY7_AMPQE</name>
<protein>
    <submittedName>
        <fullName evidence="2">Uncharacterized protein</fullName>
    </submittedName>
</protein>
<evidence type="ECO:0000313" key="2">
    <source>
        <dbReference type="EnsemblMetazoa" id="XP_019860232.1"/>
    </source>
</evidence>
<dbReference type="PANTHER" id="PTHR35263:SF1">
    <property type="entry name" value="TESTIS-EXPRESSED PROTEIN 49"/>
    <property type="match status" value="1"/>
</dbReference>
<evidence type="ECO:0000313" key="3">
    <source>
        <dbReference type="Proteomes" id="UP000007879"/>
    </source>
</evidence>
<evidence type="ECO:0000256" key="1">
    <source>
        <dbReference type="SAM" id="MobiDB-lite"/>
    </source>
</evidence>
<dbReference type="AlphaFoldDB" id="A0AAN0JSY7"/>
<dbReference type="EnsemblMetazoa" id="XM_020004673.1">
    <property type="protein sequence ID" value="XP_019860232.1"/>
    <property type="gene ID" value="LOC109588517"/>
</dbReference>
<dbReference type="KEGG" id="aqu:109588517"/>
<dbReference type="Pfam" id="PF22593">
    <property type="entry name" value="SPMIP11"/>
    <property type="match status" value="1"/>
</dbReference>
<dbReference type="GeneID" id="109588517"/>
<dbReference type="Proteomes" id="UP000007879">
    <property type="component" value="Unassembled WGS sequence"/>
</dbReference>
<dbReference type="PANTHER" id="PTHR35263">
    <property type="entry name" value="TESTIS-EXPRESSED PROTEIN 49"/>
    <property type="match status" value="1"/>
</dbReference>
<dbReference type="InterPro" id="IPR038775">
    <property type="entry name" value="SPMIP11"/>
</dbReference>
<proteinExistence type="predicted"/>
<dbReference type="RefSeq" id="XP_019860232.1">
    <property type="nucleotide sequence ID" value="XM_020004673.1"/>
</dbReference>